<evidence type="ECO:0000256" key="4">
    <source>
        <dbReference type="ARBA" id="ARBA00021581"/>
    </source>
</evidence>
<feature type="transmembrane region" description="Helical" evidence="14">
    <location>
        <begin position="40"/>
        <end position="59"/>
    </location>
</feature>
<feature type="transmembrane region" description="Helical" evidence="14">
    <location>
        <begin position="221"/>
        <end position="240"/>
    </location>
</feature>
<keyword evidence="14" id="KW-0961">Cell wall biogenesis/degradation</keyword>
<dbReference type="NCBIfam" id="TIGR00753">
    <property type="entry name" value="undec_PP_bacA"/>
    <property type="match status" value="1"/>
</dbReference>
<evidence type="ECO:0000256" key="3">
    <source>
        <dbReference type="ARBA" id="ARBA00012374"/>
    </source>
</evidence>
<sequence length="268" mass="29045">MDSLQLFILALVQGLTEFLPISSSAHLVLPSQILGWADQGLAFDVAVHLGTLSAVLLYFRNDLMQIIRDWTLNTVGRGPKTLHSRQGWFLIWATIPAVVFGGLVSVTGFDEMMRTTAVIAATTLIFGTLLGFADKRKNLTQPLEELTLKQVIIIGLAQAIAIIPGTSRSGITITAGLFLGLTREAAARFSFLMSIPVICAACLLVLLKLVTGTDPVHWGELGMGIVVSGISAYLCIHYFLAFINRIGMMPFVIYRLLLGLVLVGMLCL</sequence>
<protein>
    <recommendedName>
        <fullName evidence="4 14">Undecaprenyl-diphosphatase</fullName>
        <ecNumber evidence="3 14">3.6.1.27</ecNumber>
    </recommendedName>
    <alternativeName>
        <fullName evidence="12 14">Bacitracin resistance protein</fullName>
    </alternativeName>
    <alternativeName>
        <fullName evidence="11 14">Undecaprenyl pyrophosphate phosphatase</fullName>
    </alternativeName>
</protein>
<dbReference type="PANTHER" id="PTHR30622">
    <property type="entry name" value="UNDECAPRENYL-DIPHOSPHATASE"/>
    <property type="match status" value="1"/>
</dbReference>
<proteinExistence type="inferred from homology"/>
<keyword evidence="14" id="KW-0573">Peptidoglycan synthesis</keyword>
<dbReference type="EC" id="3.6.1.27" evidence="3 14"/>
<name>A0ABT0PHV3_9GAMM</name>
<evidence type="ECO:0000256" key="2">
    <source>
        <dbReference type="ARBA" id="ARBA00010621"/>
    </source>
</evidence>
<evidence type="ECO:0000256" key="14">
    <source>
        <dbReference type="HAMAP-Rule" id="MF_01006"/>
    </source>
</evidence>
<keyword evidence="10 14" id="KW-0046">Antibiotic resistance</keyword>
<evidence type="ECO:0000256" key="9">
    <source>
        <dbReference type="ARBA" id="ARBA00023136"/>
    </source>
</evidence>
<evidence type="ECO:0000256" key="6">
    <source>
        <dbReference type="ARBA" id="ARBA00022692"/>
    </source>
</evidence>
<dbReference type="Pfam" id="PF02673">
    <property type="entry name" value="BacA"/>
    <property type="match status" value="1"/>
</dbReference>
<keyword evidence="14" id="KW-0133">Cell shape</keyword>
<keyword evidence="6 14" id="KW-0812">Transmembrane</keyword>
<feature type="transmembrane region" description="Helical" evidence="14">
    <location>
        <begin position="185"/>
        <end position="209"/>
    </location>
</feature>
<dbReference type="GO" id="GO:0050380">
    <property type="term" value="F:undecaprenyl-diphosphatase activity"/>
    <property type="evidence" value="ECO:0007669"/>
    <property type="project" value="UniProtKB-EC"/>
</dbReference>
<evidence type="ECO:0000313" key="15">
    <source>
        <dbReference type="EMBL" id="MCL6270945.1"/>
    </source>
</evidence>
<dbReference type="NCBIfam" id="NF001393">
    <property type="entry name" value="PRK00281.2-4"/>
    <property type="match status" value="1"/>
</dbReference>
<comment type="caution">
    <text evidence="15">The sequence shown here is derived from an EMBL/GenBank/DDBJ whole genome shotgun (WGS) entry which is preliminary data.</text>
</comment>
<evidence type="ECO:0000256" key="10">
    <source>
        <dbReference type="ARBA" id="ARBA00023251"/>
    </source>
</evidence>
<evidence type="ECO:0000256" key="1">
    <source>
        <dbReference type="ARBA" id="ARBA00004651"/>
    </source>
</evidence>
<keyword evidence="16" id="KW-1185">Reference proteome</keyword>
<dbReference type="PANTHER" id="PTHR30622:SF4">
    <property type="entry name" value="UNDECAPRENYL-DIPHOSPHATASE"/>
    <property type="match status" value="1"/>
</dbReference>
<dbReference type="RefSeq" id="WP_249700253.1">
    <property type="nucleotide sequence ID" value="NZ_JAMFLX010000018.1"/>
</dbReference>
<organism evidence="15 16">
    <name type="scientific">Parendozoicomonas callyspongiae</name>
    <dbReference type="NCBI Taxonomy" id="2942213"/>
    <lineage>
        <taxon>Bacteria</taxon>
        <taxon>Pseudomonadati</taxon>
        <taxon>Pseudomonadota</taxon>
        <taxon>Gammaproteobacteria</taxon>
        <taxon>Oceanospirillales</taxon>
        <taxon>Endozoicomonadaceae</taxon>
        <taxon>Parendozoicomonas</taxon>
    </lineage>
</organism>
<evidence type="ECO:0000313" key="16">
    <source>
        <dbReference type="Proteomes" id="UP001203338"/>
    </source>
</evidence>
<comment type="function">
    <text evidence="14">Catalyzes the dephosphorylation of undecaprenyl diphosphate (UPP). Confers resistance to bacitracin.</text>
</comment>
<dbReference type="Proteomes" id="UP001203338">
    <property type="component" value="Unassembled WGS sequence"/>
</dbReference>
<evidence type="ECO:0000256" key="7">
    <source>
        <dbReference type="ARBA" id="ARBA00022801"/>
    </source>
</evidence>
<dbReference type="HAMAP" id="MF_01006">
    <property type="entry name" value="Undec_diphosphatase"/>
    <property type="match status" value="1"/>
</dbReference>
<keyword evidence="5 14" id="KW-1003">Cell membrane</keyword>
<evidence type="ECO:0000256" key="13">
    <source>
        <dbReference type="ARBA" id="ARBA00047594"/>
    </source>
</evidence>
<feature type="transmembrane region" description="Helical" evidence="14">
    <location>
        <begin position="115"/>
        <end position="134"/>
    </location>
</feature>
<accession>A0ABT0PHV3</accession>
<gene>
    <name evidence="14" type="primary">uppP</name>
    <name evidence="15" type="ORF">M3P05_13525</name>
</gene>
<keyword evidence="7 14" id="KW-0378">Hydrolase</keyword>
<evidence type="ECO:0000256" key="12">
    <source>
        <dbReference type="ARBA" id="ARBA00032932"/>
    </source>
</evidence>
<keyword evidence="8 14" id="KW-1133">Transmembrane helix</keyword>
<evidence type="ECO:0000256" key="11">
    <source>
        <dbReference type="ARBA" id="ARBA00032707"/>
    </source>
</evidence>
<keyword evidence="9 14" id="KW-0472">Membrane</keyword>
<comment type="miscellaneous">
    <text evidence="14">Bacitracin is thought to be involved in the inhibition of peptidoglycan synthesis by sequestering undecaprenyl diphosphate, thereby reducing the pool of lipid carrier available.</text>
</comment>
<dbReference type="InterPro" id="IPR003824">
    <property type="entry name" value="UppP"/>
</dbReference>
<evidence type="ECO:0000256" key="5">
    <source>
        <dbReference type="ARBA" id="ARBA00022475"/>
    </source>
</evidence>
<dbReference type="EMBL" id="JAMFLX010000018">
    <property type="protein sequence ID" value="MCL6270945.1"/>
    <property type="molecule type" value="Genomic_DNA"/>
</dbReference>
<reference evidence="15 16" key="1">
    <citation type="submission" date="2022-05" db="EMBL/GenBank/DDBJ databases">
        <authorList>
            <person name="Park J.-S."/>
        </authorList>
    </citation>
    <scope>NUCLEOTIDE SEQUENCE [LARGE SCALE GENOMIC DNA]</scope>
    <source>
        <strain evidence="15 16">2012CJ34-2</strain>
    </source>
</reference>
<comment type="catalytic activity">
    <reaction evidence="13 14">
        <text>di-trans,octa-cis-undecaprenyl diphosphate + H2O = di-trans,octa-cis-undecaprenyl phosphate + phosphate + H(+)</text>
        <dbReference type="Rhea" id="RHEA:28094"/>
        <dbReference type="ChEBI" id="CHEBI:15377"/>
        <dbReference type="ChEBI" id="CHEBI:15378"/>
        <dbReference type="ChEBI" id="CHEBI:43474"/>
        <dbReference type="ChEBI" id="CHEBI:58405"/>
        <dbReference type="ChEBI" id="CHEBI:60392"/>
        <dbReference type="EC" id="3.6.1.27"/>
    </reaction>
</comment>
<feature type="transmembrane region" description="Helical" evidence="14">
    <location>
        <begin position="246"/>
        <end position="267"/>
    </location>
</feature>
<feature type="transmembrane region" description="Helical" evidence="14">
    <location>
        <begin position="87"/>
        <end position="109"/>
    </location>
</feature>
<comment type="similarity">
    <text evidence="2 14">Belongs to the UppP family.</text>
</comment>
<evidence type="ECO:0000256" key="8">
    <source>
        <dbReference type="ARBA" id="ARBA00022989"/>
    </source>
</evidence>
<comment type="subcellular location">
    <subcellularLocation>
        <location evidence="1 14">Cell membrane</location>
        <topology evidence="1 14">Multi-pass membrane protein</topology>
    </subcellularLocation>
</comment>